<protein>
    <submittedName>
        <fullName evidence="1">Uncharacterized protein</fullName>
    </submittedName>
</protein>
<accession>A0A162DD17</accession>
<reference evidence="1 2" key="1">
    <citation type="submission" date="2016-03" db="EMBL/GenBank/DDBJ databases">
        <title>EvidentialGene: Evidence-directed Construction of Genes on Genomes.</title>
        <authorList>
            <person name="Gilbert D.G."/>
            <person name="Choi J.-H."/>
            <person name="Mockaitis K."/>
            <person name="Colbourne J."/>
            <person name="Pfrender M."/>
        </authorList>
    </citation>
    <scope>NUCLEOTIDE SEQUENCE [LARGE SCALE GENOMIC DNA]</scope>
    <source>
        <strain evidence="1 2">Xinb3</strain>
        <tissue evidence="1">Complete organism</tissue>
    </source>
</reference>
<organism evidence="1 2">
    <name type="scientific">Daphnia magna</name>
    <dbReference type="NCBI Taxonomy" id="35525"/>
    <lineage>
        <taxon>Eukaryota</taxon>
        <taxon>Metazoa</taxon>
        <taxon>Ecdysozoa</taxon>
        <taxon>Arthropoda</taxon>
        <taxon>Crustacea</taxon>
        <taxon>Branchiopoda</taxon>
        <taxon>Diplostraca</taxon>
        <taxon>Cladocera</taxon>
        <taxon>Anomopoda</taxon>
        <taxon>Daphniidae</taxon>
        <taxon>Daphnia</taxon>
    </lineage>
</organism>
<dbReference type="PANTHER" id="PTHR47526">
    <property type="entry name" value="ATP-DEPENDENT DNA HELICASE"/>
    <property type="match status" value="1"/>
</dbReference>
<name>A0A162DD17_9CRUS</name>
<keyword evidence="2" id="KW-1185">Reference proteome</keyword>
<gene>
    <name evidence="1" type="ORF">APZ42_025494</name>
</gene>
<evidence type="ECO:0000313" key="2">
    <source>
        <dbReference type="Proteomes" id="UP000076858"/>
    </source>
</evidence>
<dbReference type="OrthoDB" id="6757988at2759"/>
<proteinExistence type="predicted"/>
<dbReference type="Proteomes" id="UP000076858">
    <property type="component" value="Unassembled WGS sequence"/>
</dbReference>
<dbReference type="EMBL" id="LRGB01001880">
    <property type="protein sequence ID" value="KZS10114.1"/>
    <property type="molecule type" value="Genomic_DNA"/>
</dbReference>
<sequence length="174" mass="19251">MSCSEYANGLVRDAKTRYLDKLKLLNSECPYSIPNSMWKHGIDCCPIVPKISPPDIFIYLVETKSYQNHLEALGAYKGISSESQQAVRDGWVSPFQALSKSPYKPRAAVSSQLCSVIGAHCTCAAGLWEVCNYVAGLLQVYMVASQINEQITISFRLTEFNPGPHIFDVASRVP</sequence>
<dbReference type="AlphaFoldDB" id="A0A162DD17"/>
<evidence type="ECO:0000313" key="1">
    <source>
        <dbReference type="EMBL" id="KZS10114.1"/>
    </source>
</evidence>
<comment type="caution">
    <text evidence="1">The sequence shown here is derived from an EMBL/GenBank/DDBJ whole genome shotgun (WGS) entry which is preliminary data.</text>
</comment>
<dbReference type="PANTHER" id="PTHR47526:SF3">
    <property type="entry name" value="PHD-TYPE DOMAIN-CONTAINING PROTEIN"/>
    <property type="match status" value="1"/>
</dbReference>